<dbReference type="SUPFAM" id="SSF158682">
    <property type="entry name" value="TerB-like"/>
    <property type="match status" value="1"/>
</dbReference>
<name>A0A518DY01_9BACT</name>
<feature type="region of interest" description="Disordered" evidence="1">
    <location>
        <begin position="133"/>
        <end position="154"/>
    </location>
</feature>
<evidence type="ECO:0000313" key="4">
    <source>
        <dbReference type="Proteomes" id="UP000317648"/>
    </source>
</evidence>
<dbReference type="OrthoDB" id="1261251at2"/>
<dbReference type="InterPro" id="IPR031493">
    <property type="entry name" value="Zinc_ribbon_15"/>
</dbReference>
<evidence type="ECO:0000259" key="2">
    <source>
        <dbReference type="Pfam" id="PF17032"/>
    </source>
</evidence>
<dbReference type="KEGG" id="lcre:Pla8534_44920"/>
<dbReference type="InterPro" id="IPR029024">
    <property type="entry name" value="TerB-like"/>
</dbReference>
<reference evidence="3 4" key="1">
    <citation type="submission" date="2019-02" db="EMBL/GenBank/DDBJ databases">
        <title>Deep-cultivation of Planctomycetes and their phenomic and genomic characterization uncovers novel biology.</title>
        <authorList>
            <person name="Wiegand S."/>
            <person name="Jogler M."/>
            <person name="Boedeker C."/>
            <person name="Pinto D."/>
            <person name="Vollmers J."/>
            <person name="Rivas-Marin E."/>
            <person name="Kohn T."/>
            <person name="Peeters S.H."/>
            <person name="Heuer A."/>
            <person name="Rast P."/>
            <person name="Oberbeckmann S."/>
            <person name="Bunk B."/>
            <person name="Jeske O."/>
            <person name="Meyerdierks A."/>
            <person name="Storesund J.E."/>
            <person name="Kallscheuer N."/>
            <person name="Luecker S."/>
            <person name="Lage O.M."/>
            <person name="Pohl T."/>
            <person name="Merkel B.J."/>
            <person name="Hornburger P."/>
            <person name="Mueller R.-W."/>
            <person name="Bruemmer F."/>
            <person name="Labrenz M."/>
            <person name="Spormann A.M."/>
            <person name="Op den Camp H."/>
            <person name="Overmann J."/>
            <person name="Amann R."/>
            <person name="Jetten M.S.M."/>
            <person name="Mascher T."/>
            <person name="Medema M.H."/>
            <person name="Devos D.P."/>
            <person name="Kaster A.-K."/>
            <person name="Ovreas L."/>
            <person name="Rohde M."/>
            <person name="Galperin M.Y."/>
            <person name="Jogler C."/>
        </authorList>
    </citation>
    <scope>NUCLEOTIDE SEQUENCE [LARGE SCALE GENOMIC DNA]</scope>
    <source>
        <strain evidence="3 4">Pla85_3_4</strain>
    </source>
</reference>
<dbReference type="PANTHER" id="PTHR28139:SF1">
    <property type="entry name" value="UPF0768 PROTEIN YBL029C-A"/>
    <property type="match status" value="1"/>
</dbReference>
<dbReference type="RefSeq" id="WP_145055285.1">
    <property type="nucleotide sequence ID" value="NZ_CP036433.1"/>
</dbReference>
<dbReference type="CDD" id="cd07177">
    <property type="entry name" value="terB_like"/>
    <property type="match status" value="1"/>
</dbReference>
<protein>
    <recommendedName>
        <fullName evidence="2">Zinc-ribbon 15 domain-containing protein</fullName>
    </recommendedName>
</protein>
<dbReference type="Gene3D" id="1.10.3680.10">
    <property type="entry name" value="TerB-like"/>
    <property type="match status" value="1"/>
</dbReference>
<organism evidence="3 4">
    <name type="scientific">Lignipirellula cremea</name>
    <dbReference type="NCBI Taxonomy" id="2528010"/>
    <lineage>
        <taxon>Bacteria</taxon>
        <taxon>Pseudomonadati</taxon>
        <taxon>Planctomycetota</taxon>
        <taxon>Planctomycetia</taxon>
        <taxon>Pirellulales</taxon>
        <taxon>Pirellulaceae</taxon>
        <taxon>Lignipirellula</taxon>
    </lineage>
</organism>
<dbReference type="Pfam" id="PF17032">
    <property type="entry name" value="Zn_ribbon_15"/>
    <property type="match status" value="1"/>
</dbReference>
<dbReference type="EMBL" id="CP036433">
    <property type="protein sequence ID" value="QDU96671.1"/>
    <property type="molecule type" value="Genomic_DNA"/>
</dbReference>
<dbReference type="Proteomes" id="UP000317648">
    <property type="component" value="Chromosome"/>
</dbReference>
<evidence type="ECO:0000256" key="1">
    <source>
        <dbReference type="SAM" id="MobiDB-lite"/>
    </source>
</evidence>
<evidence type="ECO:0000313" key="3">
    <source>
        <dbReference type="EMBL" id="QDU96671.1"/>
    </source>
</evidence>
<keyword evidence="4" id="KW-1185">Reference proteome</keyword>
<dbReference type="AlphaFoldDB" id="A0A518DY01"/>
<feature type="domain" description="Zinc-ribbon 15" evidence="2">
    <location>
        <begin position="23"/>
        <end position="71"/>
    </location>
</feature>
<proteinExistence type="predicted"/>
<accession>A0A518DY01</accession>
<sequence length="285" mass="31100">MLAFILIYGTRGISWTTSTGDFHCPECETQCGYKCKKVRIWFTLYFIPVIPLHSAGEYVHCSTCRSAFDKDILYYNRSQAPGAPAASSYEDPDAYSNPLAPASPMQGYGATGGYTAPPAPSFTPPPAYSAAPSYSPSPYSSTPSPAYNPSPTYAAQDPEAKFQQQFHEGMVRAMVLLCVADGGVTPADRRVMQSMMQRVSGNSFDQAIQKWVQHLTSATPADYVTYLKRVAPHLQAKHRVILVSGLWETSNATTLSAGKRQMLTQTPPALGMSNDEFKAIIARKS</sequence>
<dbReference type="PANTHER" id="PTHR28139">
    <property type="entry name" value="UPF0768 PROTEIN YBL029C-A"/>
    <property type="match status" value="1"/>
</dbReference>
<gene>
    <name evidence="3" type="ORF">Pla8534_44920</name>
</gene>